<dbReference type="HOGENOM" id="CLU_026126_10_1_1"/>
<dbReference type="PRINTS" id="PR00160">
    <property type="entry name" value="GLUTAREDOXIN"/>
</dbReference>
<evidence type="ECO:0000313" key="8">
    <source>
        <dbReference type="Proteomes" id="UP000016927"/>
    </source>
</evidence>
<keyword evidence="8" id="KW-1185">Reference proteome</keyword>
<keyword evidence="7" id="KW-0808">Transferase</keyword>
<dbReference type="OrthoDB" id="418495at2759"/>
<evidence type="ECO:0000256" key="1">
    <source>
        <dbReference type="ARBA" id="ARBA00007787"/>
    </source>
</evidence>
<dbReference type="OMA" id="HHIAGCD"/>
<dbReference type="EMBL" id="KB908949">
    <property type="protein sequence ID" value="EOB14073.1"/>
    <property type="molecule type" value="Genomic_DNA"/>
</dbReference>
<comment type="similarity">
    <text evidence="1">Belongs to the glutaredoxin family.</text>
</comment>
<reference evidence="7 8" key="1">
    <citation type="journal article" date="2013" name="BMC Genomics">
        <title>Comparative genomics of parasitic silkworm microsporidia reveal an association between genome expansion and host adaptation.</title>
        <authorList>
            <person name="Pan G."/>
            <person name="Xu J."/>
            <person name="Li T."/>
            <person name="Xia Q."/>
            <person name="Liu S.L."/>
            <person name="Zhang G."/>
            <person name="Li S."/>
            <person name="Li C."/>
            <person name="Liu H."/>
            <person name="Yang L."/>
            <person name="Liu T."/>
            <person name="Zhang X."/>
            <person name="Wu Z."/>
            <person name="Fan W."/>
            <person name="Dang X."/>
            <person name="Xiang H."/>
            <person name="Tao M."/>
            <person name="Li Y."/>
            <person name="Hu J."/>
            <person name="Li Z."/>
            <person name="Lin L."/>
            <person name="Luo J."/>
            <person name="Geng L."/>
            <person name="Wang L."/>
            <person name="Long M."/>
            <person name="Wan Y."/>
            <person name="He N."/>
            <person name="Zhang Z."/>
            <person name="Lu C."/>
            <person name="Keeling P.J."/>
            <person name="Wang J."/>
            <person name="Xiang Z."/>
            <person name="Zhou Z."/>
        </authorList>
    </citation>
    <scope>NUCLEOTIDE SEQUENCE [LARGE SCALE GENOMIC DNA]</scope>
    <source>
        <strain evidence="8">CQ1 / CVCC 102059</strain>
    </source>
</reference>
<organism evidence="7 8">
    <name type="scientific">Nosema bombycis (strain CQ1 / CVCC 102059)</name>
    <name type="common">Microsporidian parasite</name>
    <name type="synonym">Pebrine of silkworm</name>
    <dbReference type="NCBI Taxonomy" id="578461"/>
    <lineage>
        <taxon>Eukaryota</taxon>
        <taxon>Fungi</taxon>
        <taxon>Fungi incertae sedis</taxon>
        <taxon>Microsporidia</taxon>
        <taxon>Nosematidae</taxon>
        <taxon>Nosema</taxon>
    </lineage>
</organism>
<dbReference type="GO" id="GO:0016740">
    <property type="term" value="F:transferase activity"/>
    <property type="evidence" value="ECO:0007669"/>
    <property type="project" value="UniProtKB-KW"/>
</dbReference>
<dbReference type="InterPro" id="IPR036249">
    <property type="entry name" value="Thioredoxin-like_sf"/>
</dbReference>
<dbReference type="InterPro" id="IPR002109">
    <property type="entry name" value="Glutaredoxin"/>
</dbReference>
<dbReference type="VEuPathDB" id="MicrosporidiaDB:NBO_41g0047"/>
<dbReference type="PANTHER" id="PTHR46679">
    <property type="match status" value="1"/>
</dbReference>
<dbReference type="SUPFAM" id="SSF52833">
    <property type="entry name" value="Thioredoxin-like"/>
    <property type="match status" value="1"/>
</dbReference>
<dbReference type="Pfam" id="PF00462">
    <property type="entry name" value="Glutaredoxin"/>
    <property type="match status" value="1"/>
</dbReference>
<dbReference type="AlphaFoldDB" id="R0MMI2"/>
<name>R0MMI2_NOSB1</name>
<feature type="domain" description="Glutaredoxin" evidence="6">
    <location>
        <begin position="27"/>
        <end position="85"/>
    </location>
</feature>
<evidence type="ECO:0000256" key="2">
    <source>
        <dbReference type="ARBA" id="ARBA00022448"/>
    </source>
</evidence>
<keyword evidence="3" id="KW-0249">Electron transport</keyword>
<accession>R0MMI2</accession>
<evidence type="ECO:0000259" key="6">
    <source>
        <dbReference type="Pfam" id="PF00462"/>
    </source>
</evidence>
<dbReference type="InterPro" id="IPR014025">
    <property type="entry name" value="Glutaredoxin_subgr"/>
</dbReference>
<proteinExistence type="inferred from homology"/>
<evidence type="ECO:0000313" key="7">
    <source>
        <dbReference type="EMBL" id="EOB14073.1"/>
    </source>
</evidence>
<dbReference type="PROSITE" id="PS51354">
    <property type="entry name" value="GLUTAREDOXIN_2"/>
    <property type="match status" value="1"/>
</dbReference>
<evidence type="ECO:0000256" key="3">
    <source>
        <dbReference type="ARBA" id="ARBA00022982"/>
    </source>
</evidence>
<dbReference type="Proteomes" id="UP000016927">
    <property type="component" value="Unassembled WGS sequence"/>
</dbReference>
<dbReference type="PANTHER" id="PTHR46679:SF1">
    <property type="entry name" value="GLUTAREDOXIN-2, MITOCHONDRIAL"/>
    <property type="match status" value="1"/>
</dbReference>
<dbReference type="GO" id="GO:0015035">
    <property type="term" value="F:protein-disulfide reductase activity"/>
    <property type="evidence" value="ECO:0007669"/>
    <property type="project" value="TreeGrafter"/>
</dbReference>
<gene>
    <name evidence="7" type="ORF">NBO_41g0047</name>
</gene>
<keyword evidence="5" id="KW-0676">Redox-active center</keyword>
<keyword evidence="2" id="KW-0813">Transport</keyword>
<dbReference type="STRING" id="578461.R0MMI2"/>
<dbReference type="Gene3D" id="3.40.30.10">
    <property type="entry name" value="Glutaredoxin"/>
    <property type="match status" value="1"/>
</dbReference>
<evidence type="ECO:0000256" key="4">
    <source>
        <dbReference type="ARBA" id="ARBA00023157"/>
    </source>
</evidence>
<keyword evidence="4" id="KW-1015">Disulfide bond</keyword>
<evidence type="ECO:0000256" key="5">
    <source>
        <dbReference type="ARBA" id="ARBA00023284"/>
    </source>
</evidence>
<sequence length="100" mass="11736">MNNKECCPKECCPKSIQEAISKNENFIVTKEGCPFCKRACELLKKHNIKYEIYDHKDADCLDKELCEKHCECKTYPKIYLEGKWIGGCSELEECLKKREH</sequence>
<dbReference type="CDD" id="cd02066">
    <property type="entry name" value="GRX_family"/>
    <property type="match status" value="1"/>
</dbReference>
<protein>
    <submittedName>
        <fullName evidence="7">Thioltransferase</fullName>
    </submittedName>
</protein>